<sequence length="329" mass="36727">MKIKWGILSTARIARTQFIPAIDRAENAEVVAIASRNNKVHNIARELNIPRAYESYEALLNDPDIDAVYIPLPNHLHKEWAISAIQKGKHVLSEKPATLTAEEATEIKEALISSPVKYMEGFMYQFHPQHERVKEIIASGEIGTVKQFNSSFSFHLGDRENSIKMQKEYGGGSLYDVGCYPIHAARMILGSEPIELQAFSLNDQDSGVDLTTSTFMKFAGNVIAKTESSIDMANRDEYEIIGTKGIVKVPHAFRPDKVGGVGTVIVEKDNEIRKEKFSGDIYRLEVEHFSSAILNDGTVSYTIDDTINNMKVMDACWDSIKTGRSVNIK</sequence>
<keyword evidence="2" id="KW-0560">Oxidoreductase</keyword>
<feature type="domain" description="GFO/IDH/MocA-like oxidoreductase" evidence="4">
    <location>
        <begin position="131"/>
        <end position="247"/>
    </location>
</feature>
<dbReference type="GO" id="GO:0016491">
    <property type="term" value="F:oxidoreductase activity"/>
    <property type="evidence" value="ECO:0007669"/>
    <property type="project" value="UniProtKB-KW"/>
</dbReference>
<evidence type="ECO:0000259" key="3">
    <source>
        <dbReference type="Pfam" id="PF01408"/>
    </source>
</evidence>
<dbReference type="KEGG" id="bcoh:BC6307_20175"/>
<dbReference type="InterPro" id="IPR050984">
    <property type="entry name" value="Gfo/Idh/MocA_domain"/>
</dbReference>
<proteinExistence type="inferred from homology"/>
<protein>
    <submittedName>
        <fullName evidence="5">Oxidoreductase</fullName>
    </submittedName>
</protein>
<dbReference type="PANTHER" id="PTHR22604:SF105">
    <property type="entry name" value="TRANS-1,2-DIHYDROBENZENE-1,2-DIOL DEHYDROGENASE"/>
    <property type="match status" value="1"/>
</dbReference>
<evidence type="ECO:0000259" key="4">
    <source>
        <dbReference type="Pfam" id="PF22725"/>
    </source>
</evidence>
<dbReference type="Gene3D" id="3.30.360.10">
    <property type="entry name" value="Dihydrodipicolinate Reductase, domain 2"/>
    <property type="match status" value="1"/>
</dbReference>
<dbReference type="Gene3D" id="3.40.50.720">
    <property type="entry name" value="NAD(P)-binding Rossmann-like Domain"/>
    <property type="match status" value="1"/>
</dbReference>
<dbReference type="InterPro" id="IPR000683">
    <property type="entry name" value="Gfo/Idh/MocA-like_OxRdtase_N"/>
</dbReference>
<comment type="similarity">
    <text evidence="1">Belongs to the Gfo/Idh/MocA family.</text>
</comment>
<evidence type="ECO:0000313" key="6">
    <source>
        <dbReference type="Proteomes" id="UP000215224"/>
    </source>
</evidence>
<dbReference type="Pfam" id="PF01408">
    <property type="entry name" value="GFO_IDH_MocA"/>
    <property type="match status" value="1"/>
</dbReference>
<reference evidence="5 6" key="1">
    <citation type="submission" date="2016-12" db="EMBL/GenBank/DDBJ databases">
        <title>The whole genome sequencing and assembly of Bacillus cohnii DSM 6307T strain.</title>
        <authorList>
            <person name="Lee Y.-J."/>
            <person name="Yi H."/>
            <person name="Bahn Y.-S."/>
            <person name="Kim J.F."/>
            <person name="Lee D.-W."/>
        </authorList>
    </citation>
    <scope>NUCLEOTIDE SEQUENCE [LARGE SCALE GENOMIC DNA]</scope>
    <source>
        <strain evidence="5 6">DSM 6307</strain>
    </source>
</reference>
<gene>
    <name evidence="5" type="ORF">BC6307_20175</name>
</gene>
<organism evidence="5 6">
    <name type="scientific">Sutcliffiella cohnii</name>
    <dbReference type="NCBI Taxonomy" id="33932"/>
    <lineage>
        <taxon>Bacteria</taxon>
        <taxon>Bacillati</taxon>
        <taxon>Bacillota</taxon>
        <taxon>Bacilli</taxon>
        <taxon>Bacillales</taxon>
        <taxon>Bacillaceae</taxon>
        <taxon>Sutcliffiella</taxon>
    </lineage>
</organism>
<name>A0A223KVC0_9BACI</name>
<dbReference type="RefSeq" id="WP_066415504.1">
    <property type="nucleotide sequence ID" value="NZ_CP018866.1"/>
</dbReference>
<dbReference type="EMBL" id="CP018866">
    <property type="protein sequence ID" value="AST93415.1"/>
    <property type="molecule type" value="Genomic_DNA"/>
</dbReference>
<dbReference type="AlphaFoldDB" id="A0A223KVC0"/>
<dbReference type="GO" id="GO:0000166">
    <property type="term" value="F:nucleotide binding"/>
    <property type="evidence" value="ECO:0007669"/>
    <property type="project" value="InterPro"/>
</dbReference>
<dbReference type="InterPro" id="IPR055170">
    <property type="entry name" value="GFO_IDH_MocA-like_dom"/>
</dbReference>
<evidence type="ECO:0000256" key="1">
    <source>
        <dbReference type="ARBA" id="ARBA00010928"/>
    </source>
</evidence>
<dbReference type="STRING" id="1314751.GCA_001591425_02038"/>
<dbReference type="SUPFAM" id="SSF51735">
    <property type="entry name" value="NAD(P)-binding Rossmann-fold domains"/>
    <property type="match status" value="1"/>
</dbReference>
<keyword evidence="6" id="KW-1185">Reference proteome</keyword>
<dbReference type="Proteomes" id="UP000215224">
    <property type="component" value="Chromosome"/>
</dbReference>
<dbReference type="PANTHER" id="PTHR22604">
    <property type="entry name" value="OXIDOREDUCTASES"/>
    <property type="match status" value="1"/>
</dbReference>
<dbReference type="Pfam" id="PF22725">
    <property type="entry name" value="GFO_IDH_MocA_C3"/>
    <property type="match status" value="1"/>
</dbReference>
<evidence type="ECO:0000256" key="2">
    <source>
        <dbReference type="ARBA" id="ARBA00023002"/>
    </source>
</evidence>
<evidence type="ECO:0000313" key="5">
    <source>
        <dbReference type="EMBL" id="AST93415.1"/>
    </source>
</evidence>
<accession>A0A223KVC0</accession>
<dbReference type="InterPro" id="IPR036291">
    <property type="entry name" value="NAD(P)-bd_dom_sf"/>
</dbReference>
<feature type="domain" description="Gfo/Idh/MocA-like oxidoreductase N-terminal" evidence="3">
    <location>
        <begin position="4"/>
        <end position="122"/>
    </location>
</feature>
<dbReference type="SUPFAM" id="SSF55347">
    <property type="entry name" value="Glyceraldehyde-3-phosphate dehydrogenase-like, C-terminal domain"/>
    <property type="match status" value="1"/>
</dbReference>